<dbReference type="InterPro" id="IPR013087">
    <property type="entry name" value="Znf_C2H2_type"/>
</dbReference>
<dbReference type="SMART" id="SM00355">
    <property type="entry name" value="ZnF_C2H2"/>
    <property type="match status" value="2"/>
</dbReference>
<evidence type="ECO:0000259" key="2">
    <source>
        <dbReference type="SMART" id="SM00355"/>
    </source>
</evidence>
<feature type="region of interest" description="Disordered" evidence="1">
    <location>
        <begin position="195"/>
        <end position="227"/>
    </location>
</feature>
<dbReference type="Proteomes" id="UP000838763">
    <property type="component" value="Unassembled WGS sequence"/>
</dbReference>
<feature type="domain" description="C2H2-type" evidence="2">
    <location>
        <begin position="380"/>
        <end position="410"/>
    </location>
</feature>
<dbReference type="AlphaFoldDB" id="A0A9P1HCD3"/>
<dbReference type="InterPro" id="IPR059009">
    <property type="entry name" value="Znf_C2H2_17_1st"/>
</dbReference>
<feature type="region of interest" description="Disordered" evidence="1">
    <location>
        <begin position="30"/>
        <end position="72"/>
    </location>
</feature>
<dbReference type="Pfam" id="PF26176">
    <property type="entry name" value="zf_C2H2_17_2"/>
    <property type="match status" value="1"/>
</dbReference>
<dbReference type="Pfam" id="PF26177">
    <property type="entry name" value="zf_C2H2_17_1st"/>
    <property type="match status" value="1"/>
</dbReference>
<gene>
    <name evidence="3" type="ORF">PPNO1_LOCUS8754</name>
</gene>
<protein>
    <recommendedName>
        <fullName evidence="2">C2H2-type domain-containing protein</fullName>
    </recommendedName>
</protein>
<keyword evidence="4" id="KW-1185">Reference proteome</keyword>
<dbReference type="Gene3D" id="3.30.160.60">
    <property type="entry name" value="Classic Zinc Finger"/>
    <property type="match status" value="1"/>
</dbReference>
<accession>A0A9P1HCD3</accession>
<reference evidence="3" key="1">
    <citation type="submission" date="2022-11" db="EMBL/GenBank/DDBJ databases">
        <authorList>
            <person name="Scott C."/>
            <person name="Bruce N."/>
        </authorList>
    </citation>
    <scope>NUCLEOTIDE SEQUENCE</scope>
</reference>
<sequence length="528" mass="57854">MIRSDFSSFGMNLTASEMYSLGPAGPSDHLSSPWVGMGDVQQHLSDFPGHTQGVDAEDYPLATYGAPTPHGTEMDFAEELRKQCASPIKRLQSRSPGMASKRRLTKSSAITKPPRLAPAPTSSRVPTLGLTENNGLAFQGTGSQFLDVNQPLFQDAEQTDNLSGQMYFQSMASLDLDINSSIPFGEITPMHVDPTHMQLDPDNASLTATSSPHSWTATFTPPQSPNADEAWYQASLASSESAGSSPEGYGMGQTYSLGQDLGIQGLASGDMTTIGHDDAFAVSNGASRRPKFEGETARDHHLYKTAVPKSDGLFHCPWEGTQDCHHKPEKLKCNYDKFVDSHLRPYRCKVDSCADARFSSTACLLRHEREAHRMHGHQAYNCTYAGCERSLDGKGFPRAWNLKDHMRRVHNDNGVGPIAGSQQRGGVVEDQAKARRKSKSSPVSSAGIRKSSKAMAADVETDRLQQALLEWDDHHKNLQATVQHLGKANEAETRKQMKKAQKLLDQLVTAYERVNTEPSASRRRSHGD</sequence>
<dbReference type="EMBL" id="CALLCH030000019">
    <property type="protein sequence ID" value="CAI4219185.1"/>
    <property type="molecule type" value="Genomic_DNA"/>
</dbReference>
<evidence type="ECO:0000256" key="1">
    <source>
        <dbReference type="SAM" id="MobiDB-lite"/>
    </source>
</evidence>
<comment type="caution">
    <text evidence="3">The sequence shown here is derived from an EMBL/GenBank/DDBJ whole genome shotgun (WGS) entry which is preliminary data.</text>
</comment>
<evidence type="ECO:0000313" key="3">
    <source>
        <dbReference type="EMBL" id="CAI4219185.1"/>
    </source>
</evidence>
<organism evidence="3 4">
    <name type="scientific">Parascedosporium putredinis</name>
    <dbReference type="NCBI Taxonomy" id="1442378"/>
    <lineage>
        <taxon>Eukaryota</taxon>
        <taxon>Fungi</taxon>
        <taxon>Dikarya</taxon>
        <taxon>Ascomycota</taxon>
        <taxon>Pezizomycotina</taxon>
        <taxon>Sordariomycetes</taxon>
        <taxon>Hypocreomycetidae</taxon>
        <taxon>Microascales</taxon>
        <taxon>Microascaceae</taxon>
        <taxon>Parascedosporium</taxon>
    </lineage>
</organism>
<dbReference type="InterPro" id="IPR059095">
    <property type="entry name" value="Znf_C2H2_17_2nd"/>
</dbReference>
<feature type="compositionally biased region" description="Polar residues" evidence="1">
    <location>
        <begin position="204"/>
        <end position="221"/>
    </location>
</feature>
<proteinExistence type="predicted"/>
<name>A0A9P1HCD3_9PEZI</name>
<feature type="domain" description="C2H2-type" evidence="2">
    <location>
        <begin position="346"/>
        <end position="372"/>
    </location>
</feature>
<feature type="region of interest" description="Disordered" evidence="1">
    <location>
        <begin position="411"/>
        <end position="457"/>
    </location>
</feature>
<evidence type="ECO:0000313" key="4">
    <source>
        <dbReference type="Proteomes" id="UP000838763"/>
    </source>
</evidence>
<dbReference type="OrthoDB" id="5062908at2759"/>
<feature type="region of interest" description="Disordered" evidence="1">
    <location>
        <begin position="87"/>
        <end position="128"/>
    </location>
</feature>